<feature type="transmembrane region" description="Helical" evidence="13">
    <location>
        <begin position="912"/>
        <end position="932"/>
    </location>
</feature>
<dbReference type="GO" id="GO:0005886">
    <property type="term" value="C:plasma membrane"/>
    <property type="evidence" value="ECO:0007669"/>
    <property type="project" value="TreeGrafter"/>
</dbReference>
<feature type="transmembrane region" description="Helical" evidence="13">
    <location>
        <begin position="166"/>
        <end position="188"/>
    </location>
</feature>
<dbReference type="Proteomes" id="UP000268350">
    <property type="component" value="Unassembled WGS sequence"/>
</dbReference>
<keyword evidence="4 13" id="KW-0812">Transmembrane</keyword>
<evidence type="ECO:0000313" key="15">
    <source>
        <dbReference type="EMBL" id="SPP82088.1"/>
    </source>
</evidence>
<keyword evidence="8" id="KW-0460">Magnesium</keyword>
<feature type="domain" description="Guanylate cyclase" evidence="14">
    <location>
        <begin position="302"/>
        <end position="373"/>
    </location>
</feature>
<feature type="transmembrane region" description="Helical" evidence="13">
    <location>
        <begin position="982"/>
        <end position="1004"/>
    </location>
</feature>
<dbReference type="Pfam" id="PF00211">
    <property type="entry name" value="Guanylate_cyc"/>
    <property type="match status" value="3"/>
</dbReference>
<dbReference type="PANTHER" id="PTHR45627">
    <property type="entry name" value="ADENYLATE CYCLASE TYPE 1"/>
    <property type="match status" value="1"/>
</dbReference>
<accession>A0A3B0KER6</accession>
<keyword evidence="11" id="KW-0456">Lyase</keyword>
<evidence type="ECO:0000259" key="14">
    <source>
        <dbReference type="PROSITE" id="PS50125"/>
    </source>
</evidence>
<evidence type="ECO:0000256" key="1">
    <source>
        <dbReference type="ARBA" id="ARBA00001593"/>
    </source>
</evidence>
<dbReference type="GO" id="GO:0009190">
    <property type="term" value="P:cyclic nucleotide biosynthetic process"/>
    <property type="evidence" value="ECO:0007669"/>
    <property type="project" value="InterPro"/>
</dbReference>
<feature type="transmembrane region" description="Helical" evidence="13">
    <location>
        <begin position="200"/>
        <end position="220"/>
    </location>
</feature>
<evidence type="ECO:0000256" key="3">
    <source>
        <dbReference type="ARBA" id="ARBA00012201"/>
    </source>
</evidence>
<feature type="domain" description="Guanylate cyclase" evidence="14">
    <location>
        <begin position="1104"/>
        <end position="1285"/>
    </location>
</feature>
<proteinExistence type="predicted"/>
<dbReference type="GO" id="GO:0035556">
    <property type="term" value="P:intracellular signal transduction"/>
    <property type="evidence" value="ECO:0007669"/>
    <property type="project" value="InterPro"/>
</dbReference>
<dbReference type="PANTHER" id="PTHR45627:SF23">
    <property type="entry name" value="AT30656P-RELATED"/>
    <property type="match status" value="1"/>
</dbReference>
<feature type="transmembrane region" description="Helical" evidence="13">
    <location>
        <begin position="446"/>
        <end position="466"/>
    </location>
</feature>
<evidence type="ECO:0000313" key="16">
    <source>
        <dbReference type="Proteomes" id="UP000268350"/>
    </source>
</evidence>
<dbReference type="PROSITE" id="PS50125">
    <property type="entry name" value="GUANYLATE_CYCLASE_2"/>
    <property type="match status" value="3"/>
</dbReference>
<comment type="catalytic activity">
    <reaction evidence="1">
        <text>ATP = 3',5'-cyclic AMP + diphosphate</text>
        <dbReference type="Rhea" id="RHEA:15389"/>
        <dbReference type="ChEBI" id="CHEBI:30616"/>
        <dbReference type="ChEBI" id="CHEBI:33019"/>
        <dbReference type="ChEBI" id="CHEBI:58165"/>
        <dbReference type="EC" id="4.6.1.1"/>
    </reaction>
</comment>
<dbReference type="CDD" id="cd07302">
    <property type="entry name" value="CHD"/>
    <property type="match status" value="3"/>
</dbReference>
<name>A0A3B0KER6_DROGU</name>
<keyword evidence="10 13" id="KW-0472">Membrane</keyword>
<dbReference type="EC" id="4.6.1.1" evidence="3"/>
<keyword evidence="5" id="KW-0479">Metal-binding</keyword>
<dbReference type="InterPro" id="IPR029787">
    <property type="entry name" value="Nucleotide_cyclase"/>
</dbReference>
<evidence type="ECO:0000256" key="7">
    <source>
        <dbReference type="ARBA" id="ARBA00022840"/>
    </source>
</evidence>
<keyword evidence="9 13" id="KW-1133">Transmembrane helix</keyword>
<feature type="region of interest" description="Disordered" evidence="12">
    <location>
        <begin position="1349"/>
        <end position="1378"/>
    </location>
</feature>
<dbReference type="GO" id="GO:0007189">
    <property type="term" value="P:adenylate cyclase-activating G protein-coupled receptor signaling pathway"/>
    <property type="evidence" value="ECO:0007669"/>
    <property type="project" value="TreeGrafter"/>
</dbReference>
<feature type="domain" description="Guanylate cyclase" evidence="14">
    <location>
        <begin position="548"/>
        <end position="675"/>
    </location>
</feature>
<dbReference type="GO" id="GO:0004016">
    <property type="term" value="F:adenylate cyclase activity"/>
    <property type="evidence" value="ECO:0007669"/>
    <property type="project" value="UniProtKB-EC"/>
</dbReference>
<feature type="transmembrane region" description="Helical" evidence="13">
    <location>
        <begin position="50"/>
        <end position="72"/>
    </location>
</feature>
<protein>
    <recommendedName>
        <fullName evidence="3">adenylate cyclase</fullName>
        <ecNumber evidence="3">4.6.1.1</ecNumber>
    </recommendedName>
</protein>
<evidence type="ECO:0000256" key="12">
    <source>
        <dbReference type="SAM" id="MobiDB-lite"/>
    </source>
</evidence>
<feature type="transmembrane region" description="Helical" evidence="13">
    <location>
        <begin position="827"/>
        <end position="844"/>
    </location>
</feature>
<feature type="transmembrane region" description="Helical" evidence="13">
    <location>
        <begin position="1016"/>
        <end position="1037"/>
    </location>
</feature>
<dbReference type="FunFam" id="3.30.70.1230:FF:000024">
    <property type="entry name" value="ACXA, isoform A"/>
    <property type="match status" value="1"/>
</dbReference>
<evidence type="ECO:0000256" key="10">
    <source>
        <dbReference type="ARBA" id="ARBA00023136"/>
    </source>
</evidence>
<organism evidence="15 16">
    <name type="scientific">Drosophila guanche</name>
    <name type="common">Fruit fly</name>
    <dbReference type="NCBI Taxonomy" id="7266"/>
    <lineage>
        <taxon>Eukaryota</taxon>
        <taxon>Metazoa</taxon>
        <taxon>Ecdysozoa</taxon>
        <taxon>Arthropoda</taxon>
        <taxon>Hexapoda</taxon>
        <taxon>Insecta</taxon>
        <taxon>Pterygota</taxon>
        <taxon>Neoptera</taxon>
        <taxon>Endopterygota</taxon>
        <taxon>Diptera</taxon>
        <taxon>Brachycera</taxon>
        <taxon>Muscomorpha</taxon>
        <taxon>Ephydroidea</taxon>
        <taxon>Drosophilidae</taxon>
        <taxon>Drosophila</taxon>
        <taxon>Sophophora</taxon>
    </lineage>
</organism>
<sequence length="1378" mass="159396">MPQQTFTDDKCQFNFNKERLWERSYLLVKCQELHLEEEFRLYHVRLWNSFLGVFCLLHTLITIVHCAILLLTCPHTHLILIDVCIYLVSAFIIVTVLSINFCEKFAPRHSWITYVSSVIAALTLVTADIFQGTYHYYTHDWALDTFYDTYIIYMIYMFMPIPLMSGALLLGVTVSVVYITYFAVYIATEYYFDIYSRYDYGRFIVHIFHHVCFNLLGIFFRKMNDIVVRSSFLDRHQYVMEKIWLRNARRQEKLMLHSIIPPQIAKPIQDDIQNRLARKGGGLRSPGVMEHIVPIQIHPEVSILYADVVNYTQLTTTLDVETLVRLLHGLFAKFDMAATHFKVQRIKFLGDCYYCVAGLMRPDPDHANCCVDLDIFQGTYHYYTHDWALDTFYDTYIIYMIYMFMPIPLMSGALLLGVTVSVVYITYFAVYIATEYYFDIYSRYDYGRFIVHIFHHVCFNLLGIFFRKMNDIVVRSSFLDRHQYVMEKIWLRNARRQEKLMLHSIIPPQIAKPIQDDIQNRLARKGGGLRSPGVMEHIVPIQIHPEVSILYADVVNYTQLTTTLDVETLVRLLHGLFAKFDMAATHFKVQRIKFLGDCYYCVAGLMRPDPDHANCCVDLGLSMISHIQKVRRENDVDIDMRIGVHSGSVIAGVIGEAKLQYDIWGLDVTIANRLESTGSAGYVHISASTLNELDPSKYTIMPGTDAASVDPLLIKHNINTFLISTESSTHFTKRYTEIDSQSYIDMRSRPDLHSTNDDVINEELRQEFRKMPVNSFKPGRIFSLKRRDESNALLTSEVNKFCLVFRDSKLECKYLQSPDLMFKHSMLLAWIIGCSLTYIQLMTLNKKLRISGIVLDSIILTCLTILLVIAWYKKLCFLIYGTNEEINHRFSELSCRIFRTCEKIQGSLSLRICIYLFIICSYNSVVSIILMGCHREEFEMMTIESKLYHYDADVTMCFNPWVITNVVSLIISMAFTFTNIPFILKIVVCFMLTLAYLIIIFFQFEFIFHHSATTNPFFAAEYAHSLLVVITFVTLYLKERHAEFTNKVNFHWRVELGRKQRDAHITNRTILILLNNILPAHVVNGYLTSLANHELYYEEYKIVSVMFATLKNFELNLRSLRLLNEIITEFDRLLQHYKGNYLVEKIKIVGCTYMAACGLDVSFADRVSKKSDYEDSNNRDSLIEEVQQAQLIRRASSTVSGQGQGHRENQHDEVVFVMATFALDLMRTLCMLNKAYETVSYDRTIISPDMSVGISSGEVMAGVVGASQPHYDIWGDPVNMASRMDSTGMIGHIQVTEETAVLLREFGIVCNYRGKTYVKGPGQIPTYFVAIDDNNNFITVDAKRTPRRERRQRVASLSDNESLGGYLRFDDEDSNKEN</sequence>
<evidence type="ECO:0000256" key="2">
    <source>
        <dbReference type="ARBA" id="ARBA00004141"/>
    </source>
</evidence>
<dbReference type="GO" id="GO:0005524">
    <property type="term" value="F:ATP binding"/>
    <property type="evidence" value="ECO:0007669"/>
    <property type="project" value="UniProtKB-KW"/>
</dbReference>
<dbReference type="Gene3D" id="3.30.70.1230">
    <property type="entry name" value="Nucleotide cyclase"/>
    <property type="match status" value="3"/>
</dbReference>
<evidence type="ECO:0000256" key="11">
    <source>
        <dbReference type="ARBA" id="ARBA00023239"/>
    </source>
</evidence>
<feature type="transmembrane region" description="Helical" evidence="13">
    <location>
        <begin position="111"/>
        <end position="129"/>
    </location>
</feature>
<dbReference type="STRING" id="7266.A0A3B0KER6"/>
<dbReference type="OMA" id="HAECCAN"/>
<keyword evidence="16" id="KW-1185">Reference proteome</keyword>
<dbReference type="OrthoDB" id="2107370at2759"/>
<evidence type="ECO:0000256" key="9">
    <source>
        <dbReference type="ARBA" id="ARBA00022989"/>
    </source>
</evidence>
<keyword evidence="6" id="KW-0547">Nucleotide-binding</keyword>
<comment type="subcellular location">
    <subcellularLocation>
        <location evidence="2">Membrane</location>
        <topology evidence="2">Multi-pass membrane protein</topology>
    </subcellularLocation>
</comment>
<reference evidence="16" key="1">
    <citation type="submission" date="2018-01" db="EMBL/GenBank/DDBJ databases">
        <authorList>
            <person name="Alioto T."/>
            <person name="Alioto T."/>
        </authorList>
    </citation>
    <scope>NUCLEOTIDE SEQUENCE [LARGE SCALE GENOMIC DNA]</scope>
</reference>
<feature type="transmembrane region" description="Helical" evidence="13">
    <location>
        <begin position="952"/>
        <end position="975"/>
    </location>
</feature>
<feature type="transmembrane region" description="Helical" evidence="13">
    <location>
        <begin position="413"/>
        <end position="434"/>
    </location>
</feature>
<dbReference type="InterPro" id="IPR001054">
    <property type="entry name" value="A/G_cyclase"/>
</dbReference>
<evidence type="ECO:0000256" key="6">
    <source>
        <dbReference type="ARBA" id="ARBA00022741"/>
    </source>
</evidence>
<gene>
    <name evidence="15" type="ORF">DGUA_6G013898</name>
</gene>
<dbReference type="SMART" id="SM00044">
    <property type="entry name" value="CYCc"/>
    <property type="match status" value="2"/>
</dbReference>
<keyword evidence="7" id="KW-0067">ATP-binding</keyword>
<feature type="transmembrane region" description="Helical" evidence="13">
    <location>
        <begin position="850"/>
        <end position="872"/>
    </location>
</feature>
<evidence type="ECO:0000256" key="4">
    <source>
        <dbReference type="ARBA" id="ARBA00022692"/>
    </source>
</evidence>
<evidence type="ECO:0000256" key="5">
    <source>
        <dbReference type="ARBA" id="ARBA00022723"/>
    </source>
</evidence>
<dbReference type="EMBL" id="OUUW01000006">
    <property type="protein sequence ID" value="SPP82088.1"/>
    <property type="molecule type" value="Genomic_DNA"/>
</dbReference>
<dbReference type="GO" id="GO:0046872">
    <property type="term" value="F:metal ion binding"/>
    <property type="evidence" value="ECO:0007669"/>
    <property type="project" value="UniProtKB-KW"/>
</dbReference>
<evidence type="ECO:0000256" key="8">
    <source>
        <dbReference type="ARBA" id="ARBA00022842"/>
    </source>
</evidence>
<evidence type="ECO:0000256" key="13">
    <source>
        <dbReference type="SAM" id="Phobius"/>
    </source>
</evidence>
<dbReference type="SUPFAM" id="SSF55073">
    <property type="entry name" value="Nucleotide cyclase"/>
    <property type="match status" value="3"/>
</dbReference>
<feature type="transmembrane region" description="Helical" evidence="13">
    <location>
        <begin position="78"/>
        <end position="99"/>
    </location>
</feature>